<dbReference type="RefSeq" id="WP_341370157.1">
    <property type="nucleotide sequence ID" value="NZ_JBBPCO010000003.1"/>
</dbReference>
<dbReference type="InterPro" id="IPR027417">
    <property type="entry name" value="P-loop_NTPase"/>
</dbReference>
<dbReference type="InterPro" id="IPR050093">
    <property type="entry name" value="ABC_SmlMolc_Importer"/>
</dbReference>
<keyword evidence="3" id="KW-0410">Iron transport</keyword>
<dbReference type="InterPro" id="IPR015853">
    <property type="entry name" value="ABC_transpr_FbpC"/>
</dbReference>
<evidence type="ECO:0000256" key="6">
    <source>
        <dbReference type="ARBA" id="ARBA00023004"/>
    </source>
</evidence>
<dbReference type="Proteomes" id="UP001446205">
    <property type="component" value="Unassembled WGS sequence"/>
</dbReference>
<dbReference type="InterPro" id="IPR008995">
    <property type="entry name" value="Mo/tungstate-bd_C_term_dom"/>
</dbReference>
<evidence type="ECO:0000256" key="8">
    <source>
        <dbReference type="ARBA" id="ARBA00023136"/>
    </source>
</evidence>
<sequence length="339" mass="37557">MSGLSARLKFSRSGFGLDLDLELPERGVTALLGPSGGGKSTLLRLLAGLERPQAGFIRCLGEAWFDAGQQIWLPAEGRRVGMLFQDYALFPHLNALENVAFGLRGRDRLVRARDWLARLHLADFARRHPQELSGGQRQRVALARALAREPRLLLLDEPLSAIDAHLRRRLQEYLREDLATLGIPVLLVTHDLAEARVLGDQLGILADGRLRQFGSPAEVFAQPTDRACAEILGWQNFLPVANWQGCRASGDWGRLQVAEAQAGRGQWLGIRPESIRVASGPGSNHLSAQLLHSTDFGDHFETLWQIGSLRLLARQPTRISHAHTWLALPEQALLVFSED</sequence>
<evidence type="ECO:0000313" key="11">
    <source>
        <dbReference type="Proteomes" id="UP001446205"/>
    </source>
</evidence>
<dbReference type="SUPFAM" id="SSF52540">
    <property type="entry name" value="P-loop containing nucleoside triphosphate hydrolases"/>
    <property type="match status" value="1"/>
</dbReference>
<dbReference type="Pfam" id="PF00005">
    <property type="entry name" value="ABC_tran"/>
    <property type="match status" value="1"/>
</dbReference>
<dbReference type="CDD" id="cd03259">
    <property type="entry name" value="ABC_Carb_Solutes_like"/>
    <property type="match status" value="1"/>
</dbReference>
<evidence type="ECO:0000256" key="3">
    <source>
        <dbReference type="ARBA" id="ARBA00022496"/>
    </source>
</evidence>
<protein>
    <submittedName>
        <fullName evidence="10">ABC transporter ATP-binding protein</fullName>
    </submittedName>
</protein>
<keyword evidence="4" id="KW-0547">Nucleotide-binding</keyword>
<dbReference type="EMBL" id="JBBPCO010000003">
    <property type="protein sequence ID" value="MEK8089091.1"/>
    <property type="molecule type" value="Genomic_DNA"/>
</dbReference>
<evidence type="ECO:0000256" key="4">
    <source>
        <dbReference type="ARBA" id="ARBA00022741"/>
    </source>
</evidence>
<feature type="domain" description="ABC transporter" evidence="9">
    <location>
        <begin position="1"/>
        <end position="232"/>
    </location>
</feature>
<dbReference type="PROSITE" id="PS50893">
    <property type="entry name" value="ABC_TRANSPORTER_2"/>
    <property type="match status" value="1"/>
</dbReference>
<dbReference type="InterPro" id="IPR003593">
    <property type="entry name" value="AAA+_ATPase"/>
</dbReference>
<proteinExistence type="predicted"/>
<reference evidence="10 11" key="1">
    <citation type="submission" date="2024-04" db="EMBL/GenBank/DDBJ databases">
        <authorList>
            <person name="Abashina T."/>
            <person name="Shaikin A."/>
        </authorList>
    </citation>
    <scope>NUCLEOTIDE SEQUENCE [LARGE SCALE GENOMIC DNA]</scope>
    <source>
        <strain evidence="10 11">AAFK</strain>
    </source>
</reference>
<keyword evidence="2" id="KW-1003">Cell membrane</keyword>
<dbReference type="Gene3D" id="3.40.50.300">
    <property type="entry name" value="P-loop containing nucleotide triphosphate hydrolases"/>
    <property type="match status" value="1"/>
</dbReference>
<name>A0ABU9D6B0_9PROT</name>
<evidence type="ECO:0000256" key="2">
    <source>
        <dbReference type="ARBA" id="ARBA00022475"/>
    </source>
</evidence>
<dbReference type="SMART" id="SM00382">
    <property type="entry name" value="AAA"/>
    <property type="match status" value="1"/>
</dbReference>
<keyword evidence="11" id="KW-1185">Reference proteome</keyword>
<dbReference type="InterPro" id="IPR003439">
    <property type="entry name" value="ABC_transporter-like_ATP-bd"/>
</dbReference>
<dbReference type="PANTHER" id="PTHR42781">
    <property type="entry name" value="SPERMIDINE/PUTRESCINE IMPORT ATP-BINDING PROTEIN POTA"/>
    <property type="match status" value="1"/>
</dbReference>
<evidence type="ECO:0000256" key="7">
    <source>
        <dbReference type="ARBA" id="ARBA00023065"/>
    </source>
</evidence>
<keyword evidence="7" id="KW-0406">Ion transport</keyword>
<organism evidence="10 11">
    <name type="scientific">Thermithiobacillus plumbiphilus</name>
    <dbReference type="NCBI Taxonomy" id="1729899"/>
    <lineage>
        <taxon>Bacteria</taxon>
        <taxon>Pseudomonadati</taxon>
        <taxon>Pseudomonadota</taxon>
        <taxon>Acidithiobacillia</taxon>
        <taxon>Acidithiobacillales</taxon>
        <taxon>Thermithiobacillaceae</taxon>
        <taxon>Thermithiobacillus</taxon>
    </lineage>
</organism>
<dbReference type="PANTHER" id="PTHR42781:SF4">
    <property type="entry name" value="SPERMIDINE_PUTRESCINE IMPORT ATP-BINDING PROTEIN POTA"/>
    <property type="match status" value="1"/>
</dbReference>
<dbReference type="GO" id="GO:0005524">
    <property type="term" value="F:ATP binding"/>
    <property type="evidence" value="ECO:0007669"/>
    <property type="project" value="UniProtKB-KW"/>
</dbReference>
<evidence type="ECO:0000256" key="1">
    <source>
        <dbReference type="ARBA" id="ARBA00022448"/>
    </source>
</evidence>
<comment type="caution">
    <text evidence="10">The sequence shown here is derived from an EMBL/GenBank/DDBJ whole genome shotgun (WGS) entry which is preliminary data.</text>
</comment>
<keyword evidence="1" id="KW-0813">Transport</keyword>
<dbReference type="InterPro" id="IPR017871">
    <property type="entry name" value="ABC_transporter-like_CS"/>
</dbReference>
<evidence type="ECO:0000313" key="10">
    <source>
        <dbReference type="EMBL" id="MEK8089091.1"/>
    </source>
</evidence>
<keyword evidence="8" id="KW-0472">Membrane</keyword>
<gene>
    <name evidence="10" type="ORF">WOB96_04870</name>
</gene>
<evidence type="ECO:0000256" key="5">
    <source>
        <dbReference type="ARBA" id="ARBA00022840"/>
    </source>
</evidence>
<evidence type="ECO:0000259" key="9">
    <source>
        <dbReference type="PROSITE" id="PS50893"/>
    </source>
</evidence>
<accession>A0ABU9D6B0</accession>
<dbReference type="PROSITE" id="PS00211">
    <property type="entry name" value="ABC_TRANSPORTER_1"/>
    <property type="match status" value="1"/>
</dbReference>
<dbReference type="SUPFAM" id="SSF50331">
    <property type="entry name" value="MOP-like"/>
    <property type="match status" value="1"/>
</dbReference>
<keyword evidence="6" id="KW-0408">Iron</keyword>
<keyword evidence="5 10" id="KW-0067">ATP-binding</keyword>